<organism evidence="1 2">
    <name type="scientific">Swaminathania salitolerans</name>
    <dbReference type="NCBI Taxonomy" id="182838"/>
    <lineage>
        <taxon>Bacteria</taxon>
        <taxon>Pseudomonadati</taxon>
        <taxon>Pseudomonadota</taxon>
        <taxon>Alphaproteobacteria</taxon>
        <taxon>Acetobacterales</taxon>
        <taxon>Acetobacteraceae</taxon>
        <taxon>Swaminathania</taxon>
    </lineage>
</organism>
<dbReference type="PANTHER" id="PTHR37816:SF2">
    <property type="entry name" value="DNA TOPOLOGY MODULATION PROTEIN FLAR-RELATED PROTEIN"/>
    <property type="match status" value="1"/>
</dbReference>
<gene>
    <name evidence="1" type="ORF">SSA02_18510</name>
</gene>
<dbReference type="InterPro" id="IPR027417">
    <property type="entry name" value="P-loop_NTPase"/>
</dbReference>
<evidence type="ECO:0000313" key="1">
    <source>
        <dbReference type="EMBL" id="GEL02688.1"/>
    </source>
</evidence>
<sequence length="169" mass="19529">MRLFVTGPTGSGKSTLAAKLAQRTAVPLFPLDEIHWVRCLSGDRRRDPAERLSMLGEIVQLDAWVIEGVQFRWTDIAMERANRIVILDPPRWRTITRILRRFVNRRRFSGAGHRGTVKALLEELRWSADYYGHERRMLFDTIGQWSDKIIVVRDDKGERALIEAVSETA</sequence>
<keyword evidence="2" id="KW-1185">Reference proteome</keyword>
<dbReference type="OrthoDB" id="7210594at2"/>
<comment type="caution">
    <text evidence="1">The sequence shown here is derived from an EMBL/GenBank/DDBJ whole genome shotgun (WGS) entry which is preliminary data.</text>
</comment>
<dbReference type="Proteomes" id="UP000321405">
    <property type="component" value="Unassembled WGS sequence"/>
</dbReference>
<dbReference type="AlphaFoldDB" id="A0A511BXE3"/>
<dbReference type="CDD" id="cd02019">
    <property type="entry name" value="NK"/>
    <property type="match status" value="1"/>
</dbReference>
<protein>
    <submittedName>
        <fullName evidence="1">DNA topology modulation protein FlaR</fullName>
    </submittedName>
</protein>
<dbReference type="EMBL" id="BJVC01000004">
    <property type="protein sequence ID" value="GEL02688.1"/>
    <property type="molecule type" value="Genomic_DNA"/>
</dbReference>
<dbReference type="PANTHER" id="PTHR37816">
    <property type="entry name" value="YALI0E33011P"/>
    <property type="match status" value="1"/>
</dbReference>
<evidence type="ECO:0000313" key="2">
    <source>
        <dbReference type="Proteomes" id="UP000321405"/>
    </source>
</evidence>
<proteinExistence type="predicted"/>
<dbReference type="Gene3D" id="3.40.50.300">
    <property type="entry name" value="P-loop containing nucleotide triphosphate hydrolases"/>
    <property type="match status" value="1"/>
</dbReference>
<reference evidence="1 2" key="1">
    <citation type="submission" date="2019-07" db="EMBL/GenBank/DDBJ databases">
        <title>Whole genome shotgun sequence of Swaminathania salitolerans NBRC 104436.</title>
        <authorList>
            <person name="Hosoyama A."/>
            <person name="Uohara A."/>
            <person name="Ohji S."/>
            <person name="Ichikawa N."/>
        </authorList>
    </citation>
    <scope>NUCLEOTIDE SEQUENCE [LARGE SCALE GENOMIC DNA]</scope>
    <source>
        <strain evidence="1 2">NBRC 104436</strain>
    </source>
</reference>
<dbReference type="RefSeq" id="WP_147093766.1">
    <property type="nucleotide sequence ID" value="NZ_BJVC01000004.1"/>
</dbReference>
<dbReference type="SUPFAM" id="SSF52540">
    <property type="entry name" value="P-loop containing nucleoside triphosphate hydrolases"/>
    <property type="match status" value="1"/>
</dbReference>
<dbReference type="InterPro" id="IPR052922">
    <property type="entry name" value="Cytidylate_Kinase-2"/>
</dbReference>
<name>A0A511BXE3_9PROT</name>
<accession>A0A511BXE3</accession>